<sequence length="314" mass="36807">MPQFEADLSALERDPGKRLPISSYHANDQDRVRRRYIDLGACQPKDHKFEISDFSGHPRRFCPTWFKDHKWLEYSVQEEAAFCFVCYLFKDKTKSPGGDAFVNGGFNNWNLKARLKRHIGTVSSAHAEAQEKYDMFTTPTTSIRESIASNTTQYKVEMFVGVIDRQLQELNARFDEKLVRLARKFYAKDFTNDELSRLSWQLSMFISHVRKDKRFNKLKSLCELSVLMVETRKNEQYYIVYKLLKLVLILPVATASVERVFSSMKYVKNSLRNKMGDEYLNSCLVTFVEKEFFRQVKDEDVINLFQKGDCKVIL</sequence>
<organism evidence="2 3">
    <name type="scientific">Triticum aestivum</name>
    <name type="common">Wheat</name>
    <dbReference type="NCBI Taxonomy" id="4565"/>
    <lineage>
        <taxon>Eukaryota</taxon>
        <taxon>Viridiplantae</taxon>
        <taxon>Streptophyta</taxon>
        <taxon>Embryophyta</taxon>
        <taxon>Tracheophyta</taxon>
        <taxon>Spermatophyta</taxon>
        <taxon>Magnoliopsida</taxon>
        <taxon>Liliopsida</taxon>
        <taxon>Poales</taxon>
        <taxon>Poaceae</taxon>
        <taxon>BOP clade</taxon>
        <taxon>Pooideae</taxon>
        <taxon>Triticodae</taxon>
        <taxon>Triticeae</taxon>
        <taxon>Triticinae</taxon>
        <taxon>Triticum</taxon>
    </lineage>
</organism>
<dbReference type="SUPFAM" id="SSF53098">
    <property type="entry name" value="Ribonuclease H-like"/>
    <property type="match status" value="1"/>
</dbReference>
<evidence type="ECO:0000313" key="3">
    <source>
        <dbReference type="Proteomes" id="UP000280104"/>
    </source>
</evidence>
<dbReference type="PANTHER" id="PTHR45749">
    <property type="match status" value="1"/>
</dbReference>
<dbReference type="SMART" id="SM00597">
    <property type="entry name" value="ZnF_TTF"/>
    <property type="match status" value="1"/>
</dbReference>
<proteinExistence type="predicted"/>
<dbReference type="InterPro" id="IPR006580">
    <property type="entry name" value="Znf_TTF"/>
</dbReference>
<gene>
    <name evidence="2" type="ORF">CAMPLR22A2D_LOCUS5211</name>
</gene>
<dbReference type="PANTHER" id="PTHR45749:SF37">
    <property type="entry name" value="OS05G0311600 PROTEIN"/>
    <property type="match status" value="1"/>
</dbReference>
<accession>A0A7H4LPN9</accession>
<dbReference type="GO" id="GO:0046983">
    <property type="term" value="F:protein dimerization activity"/>
    <property type="evidence" value="ECO:0007669"/>
    <property type="project" value="InterPro"/>
</dbReference>
<dbReference type="InterPro" id="IPR012337">
    <property type="entry name" value="RNaseH-like_sf"/>
</dbReference>
<evidence type="ECO:0000313" key="2">
    <source>
        <dbReference type="EMBL" id="SPT20578.1"/>
    </source>
</evidence>
<reference evidence="2 3" key="1">
    <citation type="submission" date="2018-05" db="EMBL/GenBank/DDBJ databases">
        <authorList>
            <person name="Thind KAUR A."/>
        </authorList>
    </citation>
    <scope>NUCLEOTIDE SEQUENCE [LARGE SCALE GENOMIC DNA]</scope>
</reference>
<evidence type="ECO:0000259" key="1">
    <source>
        <dbReference type="SMART" id="SM00597"/>
    </source>
</evidence>
<dbReference type="Proteomes" id="UP000280104">
    <property type="component" value="Chromosome II"/>
</dbReference>
<dbReference type="EMBL" id="LS480641">
    <property type="protein sequence ID" value="SPT20578.1"/>
    <property type="molecule type" value="Genomic_DNA"/>
</dbReference>
<feature type="domain" description="TTF-type" evidence="1">
    <location>
        <begin position="57"/>
        <end position="153"/>
    </location>
</feature>
<dbReference type="AlphaFoldDB" id="A0A7H4LPN9"/>
<dbReference type="Pfam" id="PF05699">
    <property type="entry name" value="Dimer_Tnp_hAT"/>
    <property type="match status" value="1"/>
</dbReference>
<name>A0A7H4LPN9_WHEAT</name>
<dbReference type="InterPro" id="IPR008906">
    <property type="entry name" value="HATC_C_dom"/>
</dbReference>
<protein>
    <recommendedName>
        <fullName evidence="1">TTF-type domain-containing protein</fullName>
    </recommendedName>
</protein>